<dbReference type="CDD" id="cd10796">
    <property type="entry name" value="GH57N_APU"/>
    <property type="match status" value="1"/>
</dbReference>
<sequence length="759" mass="87547">MHLWHLTTDAPRLPWRVSPGERVRLVIGTWPIEPGQVVQIRYRVDHADGTQTQDQLAAIWQRNVGSNSYWEAEFKPFLNGDVVTYWVQGQSTGQQLINSSASFQVGPKLHLALMWHQHQPMYKDTSHPNQAGSYLQPWVRLHAIRDYYSMVALVAEHTDIHVTVNLTPVLIWQIEDYAERHATDQALELTLKSAELFTDDDREQLLSSFFDADWHNQIFPHPRYKELFIQRREGHPFTVQDIRDLQMWFNLAWFGQEFRASDVNLVTGETVSVHHLVEQGRDFSATDVTEMLAEQYKIMRAVIPLHRQLQEHGQIEVTTTPFYHPILPILIDSDHATIDRPETVHPRRFAYPEDANDHVNKAVEYYQQHFGQPPRGMWPAEGAVSQSVIPIFAEYNIAWIATDRGVLARSGKWGYNTDDVDVLCQPYRAEENGTSISIFFRDTQLSDAIGFHYQGYSDHDLAAKVFIEEIKQRFSRHLSGNQDRILTVILDGENAWGAYRDDARPFLHALYQQLEADAEIQTVMFSEYLTGHSERGIAPHSEDTQSKVYDLFTGSWIDENGSTSGVDLGTWIGEEEENRGWELLGQTRDFLSQAGVTPDTAPDAFEALYIAEGSDWFWWFGEDQDSGRDDEFDDLFRLHLKNVYRKLRVNPPDELNKNIVPHAMIWTFVRQIKQIQVGDRLTIRTNCPGILTWHWNDNVEIVSPLVPVGGVMAGIRRYQLTLQPIWEPGLVRFRFHCTHPNCSGQDICCEPRDYTVLVD</sequence>
<dbReference type="PANTHER" id="PTHR36306:SF1">
    <property type="entry name" value="ALPHA-AMYLASE-RELATED"/>
    <property type="match status" value="1"/>
</dbReference>
<accession>A0A7S8EA89</accession>
<gene>
    <name evidence="5" type="ORF">G4Y79_01885</name>
</gene>
<dbReference type="KEGG" id="pmet:G4Y79_01885"/>
<dbReference type="Gene3D" id="2.60.40.10">
    <property type="entry name" value="Immunoglobulins"/>
    <property type="match status" value="1"/>
</dbReference>
<dbReference type="GO" id="GO:0003824">
    <property type="term" value="F:catalytic activity"/>
    <property type="evidence" value="ECO:0007669"/>
    <property type="project" value="InterPro"/>
</dbReference>
<dbReference type="InterPro" id="IPR013783">
    <property type="entry name" value="Ig-like_fold"/>
</dbReference>
<dbReference type="SUPFAM" id="SSF88713">
    <property type="entry name" value="Glycoside hydrolase/deacetylase"/>
    <property type="match status" value="1"/>
</dbReference>
<evidence type="ECO:0000256" key="3">
    <source>
        <dbReference type="RuleBase" id="RU361196"/>
    </source>
</evidence>
<name>A0A7S8EA89_9CHLR</name>
<evidence type="ECO:0000313" key="5">
    <source>
        <dbReference type="EMBL" id="QPC83149.1"/>
    </source>
</evidence>
<comment type="similarity">
    <text evidence="1 3">Belongs to the glycosyl hydrolase 57 family.</text>
</comment>
<proteinExistence type="inferred from homology"/>
<keyword evidence="6" id="KW-1185">Reference proteome</keyword>
<dbReference type="Gene3D" id="3.20.110.10">
    <property type="entry name" value="Glycoside hydrolase 38, N terminal domain"/>
    <property type="match status" value="2"/>
</dbReference>
<dbReference type="Proteomes" id="UP000594468">
    <property type="component" value="Chromosome"/>
</dbReference>
<dbReference type="InterPro" id="IPR004300">
    <property type="entry name" value="Glyco_hydro_57_N"/>
</dbReference>
<dbReference type="PANTHER" id="PTHR36306">
    <property type="entry name" value="ALPHA-AMYLASE-RELATED-RELATED"/>
    <property type="match status" value="1"/>
</dbReference>
<evidence type="ECO:0000256" key="1">
    <source>
        <dbReference type="ARBA" id="ARBA00006821"/>
    </source>
</evidence>
<dbReference type="InterPro" id="IPR027291">
    <property type="entry name" value="Glyco_hydro_38_N_sf"/>
</dbReference>
<organism evidence="5 6">
    <name type="scientific">Phototrophicus methaneseepsis</name>
    <dbReference type="NCBI Taxonomy" id="2710758"/>
    <lineage>
        <taxon>Bacteria</taxon>
        <taxon>Bacillati</taxon>
        <taxon>Chloroflexota</taxon>
        <taxon>Candidatus Thermofontia</taxon>
        <taxon>Phototrophicales</taxon>
        <taxon>Phototrophicaceae</taxon>
        <taxon>Phototrophicus</taxon>
    </lineage>
</organism>
<evidence type="ECO:0000256" key="2">
    <source>
        <dbReference type="ARBA" id="ARBA00023277"/>
    </source>
</evidence>
<dbReference type="RefSeq" id="WP_195171218.1">
    <property type="nucleotide sequence ID" value="NZ_CP062983.1"/>
</dbReference>
<reference evidence="5 6" key="1">
    <citation type="submission" date="2020-02" db="EMBL/GenBank/DDBJ databases">
        <authorList>
            <person name="Zheng R.K."/>
            <person name="Sun C.M."/>
        </authorList>
    </citation>
    <scope>NUCLEOTIDE SEQUENCE [LARGE SCALE GENOMIC DNA]</scope>
    <source>
        <strain evidence="6">rifampicinis</strain>
    </source>
</reference>
<dbReference type="AlphaFoldDB" id="A0A7S8EA89"/>
<keyword evidence="2 3" id="KW-0119">Carbohydrate metabolism</keyword>
<dbReference type="GO" id="GO:0005975">
    <property type="term" value="P:carbohydrate metabolic process"/>
    <property type="evidence" value="ECO:0007669"/>
    <property type="project" value="InterPro"/>
</dbReference>
<evidence type="ECO:0000313" key="6">
    <source>
        <dbReference type="Proteomes" id="UP000594468"/>
    </source>
</evidence>
<dbReference type="EMBL" id="CP062983">
    <property type="protein sequence ID" value="QPC83149.1"/>
    <property type="molecule type" value="Genomic_DNA"/>
</dbReference>
<feature type="domain" description="Glycoside hydrolase family 57 N-terminal" evidence="4">
    <location>
        <begin position="112"/>
        <end position="537"/>
    </location>
</feature>
<dbReference type="InterPro" id="IPR052046">
    <property type="entry name" value="GH57_Enzymes"/>
</dbReference>
<protein>
    <recommendedName>
        <fullName evidence="4">Glycoside hydrolase family 57 N-terminal domain-containing protein</fullName>
    </recommendedName>
</protein>
<evidence type="ECO:0000259" key="4">
    <source>
        <dbReference type="Pfam" id="PF03065"/>
    </source>
</evidence>
<dbReference type="Pfam" id="PF03065">
    <property type="entry name" value="Glyco_hydro_57"/>
    <property type="match status" value="1"/>
</dbReference>
<dbReference type="InterPro" id="IPR011330">
    <property type="entry name" value="Glyco_hydro/deAcase_b/a-brl"/>
</dbReference>